<sequence length="132" mass="14662">MKTNPPNRSRDEPVPTPIDSRSGSLHGTPPDTSGDAEREREREIRDEAGAIPSSLDPEADIEPIDSDMNLEGMPEAEQDYPNDNRTEAILPEEQIGERIADAAEGIAPDMPSDRADRTDEREERPPRHEPEP</sequence>
<organism evidence="2 3">
    <name type="scientific">Cupriavidus gilardii J11</name>
    <dbReference type="NCBI Taxonomy" id="936133"/>
    <lineage>
        <taxon>Bacteria</taxon>
        <taxon>Pseudomonadati</taxon>
        <taxon>Pseudomonadota</taxon>
        <taxon>Betaproteobacteria</taxon>
        <taxon>Burkholderiales</taxon>
        <taxon>Burkholderiaceae</taxon>
        <taxon>Cupriavidus</taxon>
    </lineage>
</organism>
<evidence type="ECO:0000313" key="2">
    <source>
        <dbReference type="EMBL" id="TWG81811.1"/>
    </source>
</evidence>
<feature type="compositionally biased region" description="Basic and acidic residues" evidence="1">
    <location>
        <begin position="35"/>
        <end position="48"/>
    </location>
</feature>
<comment type="caution">
    <text evidence="2">The sequence shown here is derived from an EMBL/GenBank/DDBJ whole genome shotgun (WGS) entry which is preliminary data.</text>
</comment>
<dbReference type="AlphaFoldDB" id="A0A562B9E6"/>
<protein>
    <submittedName>
        <fullName evidence="2">Uncharacterized protein</fullName>
    </submittedName>
</protein>
<evidence type="ECO:0000256" key="1">
    <source>
        <dbReference type="SAM" id="MobiDB-lite"/>
    </source>
</evidence>
<feature type="compositionally biased region" description="Basic and acidic residues" evidence="1">
    <location>
        <begin position="111"/>
        <end position="132"/>
    </location>
</feature>
<accession>A0A562B9E6</accession>
<reference evidence="2 3" key="1">
    <citation type="submission" date="2019-07" db="EMBL/GenBank/DDBJ databases">
        <title>Genome sequencing of lignin-degrading bacterial isolates.</title>
        <authorList>
            <person name="Gladden J."/>
        </authorList>
    </citation>
    <scope>NUCLEOTIDE SEQUENCE [LARGE SCALE GENOMIC DNA]</scope>
    <source>
        <strain evidence="2 3">J11</strain>
    </source>
</reference>
<gene>
    <name evidence="2" type="ORF">L602_000400001300</name>
</gene>
<feature type="region of interest" description="Disordered" evidence="1">
    <location>
        <begin position="1"/>
        <end position="132"/>
    </location>
</feature>
<keyword evidence="3" id="KW-1185">Reference proteome</keyword>
<dbReference type="EMBL" id="VLJN01000034">
    <property type="protein sequence ID" value="TWG81811.1"/>
    <property type="molecule type" value="Genomic_DNA"/>
</dbReference>
<evidence type="ECO:0000313" key="3">
    <source>
        <dbReference type="Proteomes" id="UP000318141"/>
    </source>
</evidence>
<dbReference type="Proteomes" id="UP000318141">
    <property type="component" value="Unassembled WGS sequence"/>
</dbReference>
<proteinExistence type="predicted"/>
<name>A0A562B9E6_9BURK</name>
<dbReference type="OrthoDB" id="8966831at2"/>